<keyword evidence="3" id="KW-1185">Reference proteome</keyword>
<dbReference type="Proteomes" id="UP000032534">
    <property type="component" value="Unassembled WGS sequence"/>
</dbReference>
<dbReference type="InterPro" id="IPR041519">
    <property type="entry name" value="HEPN_RiboL-PSP"/>
</dbReference>
<dbReference type="Pfam" id="PF18735">
    <property type="entry name" value="HEPN_RiboL-PSP"/>
    <property type="match status" value="1"/>
</dbReference>
<comment type="caution">
    <text evidence="2">The sequence shown here is derived from an EMBL/GenBank/DDBJ whole genome shotgun (WGS) entry which is preliminary data.</text>
</comment>
<proteinExistence type="predicted"/>
<evidence type="ECO:0000259" key="1">
    <source>
        <dbReference type="Pfam" id="PF18735"/>
    </source>
</evidence>
<dbReference type="OrthoDB" id="1453821at2"/>
<evidence type="ECO:0000313" key="3">
    <source>
        <dbReference type="Proteomes" id="UP000032534"/>
    </source>
</evidence>
<dbReference type="RefSeq" id="WP_044648026.1">
    <property type="nucleotide sequence ID" value="NZ_JTHP01000052.1"/>
</dbReference>
<reference evidence="2 3" key="1">
    <citation type="submission" date="2014-11" db="EMBL/GenBank/DDBJ databases">
        <title>Draft Genome Sequences of Paenibacillus polymyxa NRRL B-30509 and Paenibacillus terrae NRRL B-30644, Strains from a Poultry Environment that Produce Tridecaptin A and Paenicidins.</title>
        <authorList>
            <person name="van Belkum M.J."/>
            <person name="Lohans C.T."/>
            <person name="Vederas J.C."/>
        </authorList>
    </citation>
    <scope>NUCLEOTIDE SEQUENCE [LARGE SCALE GENOMIC DNA]</scope>
    <source>
        <strain evidence="2 3">NRRL B-30644</strain>
    </source>
</reference>
<dbReference type="PATRIC" id="fig|159743.3.peg.4746"/>
<dbReference type="EMBL" id="JTHP01000052">
    <property type="protein sequence ID" value="KJD43628.1"/>
    <property type="molecule type" value="Genomic_DNA"/>
</dbReference>
<dbReference type="AlphaFoldDB" id="A0A0D7WY24"/>
<evidence type="ECO:0000313" key="2">
    <source>
        <dbReference type="EMBL" id="KJD43628.1"/>
    </source>
</evidence>
<feature type="domain" description="RiboL-PSP-HEPN" evidence="1">
    <location>
        <begin position="173"/>
        <end position="316"/>
    </location>
</feature>
<organism evidence="2 3">
    <name type="scientific">Paenibacillus terrae</name>
    <dbReference type="NCBI Taxonomy" id="159743"/>
    <lineage>
        <taxon>Bacteria</taxon>
        <taxon>Bacillati</taxon>
        <taxon>Bacillota</taxon>
        <taxon>Bacilli</taxon>
        <taxon>Bacillales</taxon>
        <taxon>Paenibacillaceae</taxon>
        <taxon>Paenibacillus</taxon>
    </lineage>
</organism>
<protein>
    <recommendedName>
        <fullName evidence="1">RiboL-PSP-HEPN domain-containing protein</fullName>
    </recommendedName>
</protein>
<sequence length="329" mass="38807">MSFTSTSILPDDASYNKLINLIDVLGYIKQRNEVKIEGLLASYFWYQYQNYRSYVGVELYIYRENGVISVDTRTRAGRSYWDLEHQNKTIKYIKDYFKGSFSTDEGKNRYFIMDEEVPTELEAGLFIARWTYNNALIKPKIYLDSRNLQGQIARPDSTGIVYIDELNPRFFSNNLLIPYLVAIWEEYLKTSFIVLLKYTDNRDKIFKEARFSVNNLKDISAGKMSIEEALVEKFSFQRPRIIAENYKKLDEKLDIFTVLNKPISKRKIPLFDSIEEIIELRNAFVHEGGMDLSITDKKLKVIIKDFEVAVDRIYDRFGTYYNFEPSRDF</sequence>
<accession>A0A0D7WY24</accession>
<name>A0A0D7WY24_9BACL</name>
<gene>
    <name evidence="2" type="ORF">QD47_21355</name>
</gene>